<keyword evidence="3 5" id="KW-0067">ATP-binding</keyword>
<evidence type="ECO:0000256" key="3">
    <source>
        <dbReference type="ARBA" id="ARBA00022840"/>
    </source>
</evidence>
<dbReference type="Proteomes" id="UP001244443">
    <property type="component" value="Chromosome"/>
</dbReference>
<dbReference type="SUPFAM" id="SSF52540">
    <property type="entry name" value="P-loop containing nucleoside triphosphate hydrolases"/>
    <property type="match status" value="1"/>
</dbReference>
<dbReference type="PANTHER" id="PTHR42734">
    <property type="entry name" value="METAL TRANSPORT SYSTEM ATP-BINDING PROTEIN TM_0124-RELATED"/>
    <property type="match status" value="1"/>
</dbReference>
<dbReference type="InterPro" id="IPR003439">
    <property type="entry name" value="ABC_transporter-like_ATP-bd"/>
</dbReference>
<protein>
    <submittedName>
        <fullName evidence="5">ABC transporter ATP-binding protein</fullName>
    </submittedName>
</protein>
<dbReference type="EMBL" id="CP129970">
    <property type="protein sequence ID" value="WKK86920.2"/>
    <property type="molecule type" value="Genomic_DNA"/>
</dbReference>
<feature type="domain" description="ABC transporter" evidence="4">
    <location>
        <begin position="1"/>
        <end position="222"/>
    </location>
</feature>
<evidence type="ECO:0000256" key="2">
    <source>
        <dbReference type="ARBA" id="ARBA00022741"/>
    </source>
</evidence>
<evidence type="ECO:0000313" key="5">
    <source>
        <dbReference type="EMBL" id="WKK86920.2"/>
    </source>
</evidence>
<name>A0AA49GES6_9BACT</name>
<dbReference type="PROSITE" id="PS50893">
    <property type="entry name" value="ABC_TRANSPORTER_2"/>
    <property type="match status" value="1"/>
</dbReference>
<dbReference type="AlphaFoldDB" id="A0AA49GES6"/>
<dbReference type="GO" id="GO:0016887">
    <property type="term" value="F:ATP hydrolysis activity"/>
    <property type="evidence" value="ECO:0007669"/>
    <property type="project" value="InterPro"/>
</dbReference>
<evidence type="ECO:0000256" key="1">
    <source>
        <dbReference type="ARBA" id="ARBA00022448"/>
    </source>
</evidence>
<dbReference type="InterPro" id="IPR003593">
    <property type="entry name" value="AAA+_ATPase"/>
</dbReference>
<dbReference type="InterPro" id="IPR050153">
    <property type="entry name" value="Metal_Ion_Import_ABC"/>
</dbReference>
<proteinExistence type="predicted"/>
<dbReference type="Pfam" id="PF00005">
    <property type="entry name" value="ABC_tran"/>
    <property type="match status" value="1"/>
</dbReference>
<sequence length="228" mass="25457">MQNLNLKIEKGKFIALLGANGVGKSTLIRTIANLQDPLAGQISLLQKNINSYKPKEFAQIVSIVLTDPIKASNLSVLDLVKMGRYPFTNWTGKLNIKDIEKVEEAIELCNISYLQDANISEISDGQLQKTMIARALSQDGQLMLLDEPTVHLDANNRYTTLELLRNLVNQTQKTILISTHQVETAIGIADEIWLARCGENIISGSPKSLKESGEIEKEFPYIHKLNYH</sequence>
<organism evidence="5 6">
    <name type="scientific">Marivirga arenosa</name>
    <dbReference type="NCBI Taxonomy" id="3059076"/>
    <lineage>
        <taxon>Bacteria</taxon>
        <taxon>Pseudomonadati</taxon>
        <taxon>Bacteroidota</taxon>
        <taxon>Cytophagia</taxon>
        <taxon>Cytophagales</taxon>
        <taxon>Marivirgaceae</taxon>
        <taxon>Marivirga</taxon>
    </lineage>
</organism>
<keyword evidence="2" id="KW-0547">Nucleotide-binding</keyword>
<keyword evidence="1" id="KW-0813">Transport</keyword>
<dbReference type="PANTHER" id="PTHR42734:SF21">
    <property type="entry name" value="IRON ABC TRANSPORTER, ATP-BINDING PROTEIN"/>
    <property type="match status" value="1"/>
</dbReference>
<keyword evidence="6" id="KW-1185">Reference proteome</keyword>
<dbReference type="GO" id="GO:0005524">
    <property type="term" value="F:ATP binding"/>
    <property type="evidence" value="ECO:0007669"/>
    <property type="project" value="UniProtKB-KW"/>
</dbReference>
<evidence type="ECO:0000313" key="6">
    <source>
        <dbReference type="Proteomes" id="UP001244443"/>
    </source>
</evidence>
<reference evidence="5" key="1">
    <citation type="submission" date="2023-08" db="EMBL/GenBank/DDBJ databases">
        <title>Comparative genomics and taxonomic characterization of three novel marine species of genus Marivirga.</title>
        <authorList>
            <person name="Muhammad N."/>
            <person name="Kim S.-G."/>
        </authorList>
    </citation>
    <scope>NUCLEOTIDE SEQUENCE [LARGE SCALE GENOMIC DNA]</scope>
    <source>
        <strain evidence="5">ABR2-2</strain>
    </source>
</reference>
<dbReference type="Gene3D" id="3.40.50.300">
    <property type="entry name" value="P-loop containing nucleotide triphosphate hydrolases"/>
    <property type="match status" value="1"/>
</dbReference>
<evidence type="ECO:0000259" key="4">
    <source>
        <dbReference type="PROSITE" id="PS50893"/>
    </source>
</evidence>
<accession>A0AA49GES6</accession>
<dbReference type="InterPro" id="IPR027417">
    <property type="entry name" value="P-loop_NTPase"/>
</dbReference>
<dbReference type="RefSeq" id="WP_308357781.1">
    <property type="nucleotide sequence ID" value="NZ_CP129970.2"/>
</dbReference>
<dbReference type="SMART" id="SM00382">
    <property type="entry name" value="AAA"/>
    <property type="match status" value="1"/>
</dbReference>
<gene>
    <name evidence="5" type="ORF">QYS48_08735</name>
</gene>